<evidence type="ECO:0000313" key="3">
    <source>
        <dbReference type="Proteomes" id="UP000284379"/>
    </source>
</evidence>
<gene>
    <name evidence="2" type="ORF">DW888_14225</name>
</gene>
<evidence type="ECO:0000259" key="1">
    <source>
        <dbReference type="Pfam" id="PF15649"/>
    </source>
</evidence>
<comment type="caution">
    <text evidence="2">The sequence shown here is derived from an EMBL/GenBank/DDBJ whole genome shotgun (WGS) entry which is preliminary data.</text>
</comment>
<dbReference type="EMBL" id="QSGO01000011">
    <property type="protein sequence ID" value="RHB34040.1"/>
    <property type="molecule type" value="Genomic_DNA"/>
</dbReference>
<reference evidence="2 3" key="1">
    <citation type="submission" date="2018-08" db="EMBL/GenBank/DDBJ databases">
        <title>A genome reference for cultivated species of the human gut microbiota.</title>
        <authorList>
            <person name="Zou Y."/>
            <person name="Xue W."/>
            <person name="Luo G."/>
        </authorList>
    </citation>
    <scope>NUCLEOTIDE SEQUENCE [LARGE SCALE GENOMIC DNA]</scope>
    <source>
        <strain evidence="2 3">AM40-30BH</strain>
    </source>
</reference>
<organism evidence="2 3">
    <name type="scientific">Bacteroides nordii</name>
    <dbReference type="NCBI Taxonomy" id="291645"/>
    <lineage>
        <taxon>Bacteria</taxon>
        <taxon>Pseudomonadati</taxon>
        <taxon>Bacteroidota</taxon>
        <taxon>Bacteroidia</taxon>
        <taxon>Bacteroidales</taxon>
        <taxon>Bacteroidaceae</taxon>
        <taxon>Bacteroides</taxon>
    </lineage>
</organism>
<feature type="domain" description="Tox-REase-7" evidence="1">
    <location>
        <begin position="240"/>
        <end position="322"/>
    </location>
</feature>
<sequence length="337" mass="37009">MVSNTDPYITGINDWSEDYYYAAGKLRRVTTLDGYLNLYNRTGYRNYYAVKAHIGCTWEYEKGSKKAFGYPSYYPSGIMDRKPYTTYPFGLGGKEFMGTNYLDEYNFGARAMYAIMNRFNQVDPLCEEYYTVSPYVYALNNPVRYKDPTGKYVESAWDIASLAMGVKSFVNNVQGGNIVGAIVDGVGIVLDAAAVALPVIPGGAGAAIKGVRAIDKAVDTAKTADKAVDGVSAMKRGIQNEAKVLESIGEVKNTAKKTVTLPGTREKVTVIPDTITDTKIIEIKDVKSLSNTKQIRGERQVAQGTGKDFTIITGEKTHVSGNIPTKEIRRRNDIGPQ</sequence>
<proteinExistence type="predicted"/>
<protein>
    <recommendedName>
        <fullName evidence="1">Tox-REase-7 domain-containing protein</fullName>
    </recommendedName>
</protein>
<dbReference type="AlphaFoldDB" id="A0A413VKC5"/>
<dbReference type="Gene3D" id="2.180.10.10">
    <property type="entry name" value="RHS repeat-associated core"/>
    <property type="match status" value="1"/>
</dbReference>
<dbReference type="NCBIfam" id="TIGR03696">
    <property type="entry name" value="Rhs_assc_core"/>
    <property type="match status" value="1"/>
</dbReference>
<dbReference type="Proteomes" id="UP000284379">
    <property type="component" value="Unassembled WGS sequence"/>
</dbReference>
<dbReference type="RefSeq" id="WP_122201825.1">
    <property type="nucleotide sequence ID" value="NZ_CABJFV010000011.1"/>
</dbReference>
<dbReference type="Pfam" id="PF15649">
    <property type="entry name" value="Tox-REase-7"/>
    <property type="match status" value="1"/>
</dbReference>
<name>A0A413VKC5_9BACE</name>
<dbReference type="InterPro" id="IPR028903">
    <property type="entry name" value="Tox-REase-7_dom"/>
</dbReference>
<evidence type="ECO:0000313" key="2">
    <source>
        <dbReference type="EMBL" id="RHB34040.1"/>
    </source>
</evidence>
<dbReference type="InterPro" id="IPR022385">
    <property type="entry name" value="Rhs_assc_core"/>
</dbReference>
<accession>A0A413VKC5</accession>